<dbReference type="EMBL" id="PJQY01000305">
    <property type="protein sequence ID" value="PQQ13339.1"/>
    <property type="molecule type" value="Genomic_DNA"/>
</dbReference>
<organism evidence="2 3">
    <name type="scientific">Prunus yedoensis var. nudiflora</name>
    <dbReference type="NCBI Taxonomy" id="2094558"/>
    <lineage>
        <taxon>Eukaryota</taxon>
        <taxon>Viridiplantae</taxon>
        <taxon>Streptophyta</taxon>
        <taxon>Embryophyta</taxon>
        <taxon>Tracheophyta</taxon>
        <taxon>Spermatophyta</taxon>
        <taxon>Magnoliopsida</taxon>
        <taxon>eudicotyledons</taxon>
        <taxon>Gunneridae</taxon>
        <taxon>Pentapetalae</taxon>
        <taxon>rosids</taxon>
        <taxon>fabids</taxon>
        <taxon>Rosales</taxon>
        <taxon>Rosaceae</taxon>
        <taxon>Amygdaloideae</taxon>
        <taxon>Amygdaleae</taxon>
        <taxon>Prunus</taxon>
    </lineage>
</organism>
<name>A0A314Z2X5_PRUYE</name>
<proteinExistence type="predicted"/>
<evidence type="ECO:0000313" key="2">
    <source>
        <dbReference type="EMBL" id="PQQ13339.1"/>
    </source>
</evidence>
<gene>
    <name evidence="2" type="ORF">Pyn_05483</name>
</gene>
<evidence type="ECO:0000256" key="1">
    <source>
        <dbReference type="SAM" id="MobiDB-lite"/>
    </source>
</evidence>
<reference evidence="2 3" key="1">
    <citation type="submission" date="2018-02" db="EMBL/GenBank/DDBJ databases">
        <title>Draft genome of wild Prunus yedoensis var. nudiflora.</title>
        <authorList>
            <person name="Baek S."/>
            <person name="Kim J.-H."/>
            <person name="Choi K."/>
            <person name="Kim G.-B."/>
            <person name="Cho A."/>
            <person name="Jang H."/>
            <person name="Shin C.-H."/>
            <person name="Yu H.-J."/>
            <person name="Mun J.-H."/>
        </authorList>
    </citation>
    <scope>NUCLEOTIDE SEQUENCE [LARGE SCALE GENOMIC DNA]</scope>
    <source>
        <strain evidence="3">cv. Jeju island</strain>
        <tissue evidence="2">Leaf</tissue>
    </source>
</reference>
<comment type="caution">
    <text evidence="2">The sequence shown here is derived from an EMBL/GenBank/DDBJ whole genome shotgun (WGS) entry which is preliminary data.</text>
</comment>
<protein>
    <submittedName>
        <fullName evidence="2">Uncharacterized protein</fullName>
    </submittedName>
</protein>
<accession>A0A314Z2X5</accession>
<keyword evidence="3" id="KW-1185">Reference proteome</keyword>
<feature type="region of interest" description="Disordered" evidence="1">
    <location>
        <begin position="1"/>
        <end position="49"/>
    </location>
</feature>
<dbReference type="AlphaFoldDB" id="A0A314Z2X5"/>
<dbReference type="Proteomes" id="UP000250321">
    <property type="component" value="Unassembled WGS sequence"/>
</dbReference>
<sequence>MPSLKPAGTSTSFPSSDLAMERGIKKRKKMGEKGKLPSEAAAGRSLELPKISDFEGLGRADLATMK</sequence>
<evidence type="ECO:0000313" key="3">
    <source>
        <dbReference type="Proteomes" id="UP000250321"/>
    </source>
</evidence>